<evidence type="ECO:0000256" key="8">
    <source>
        <dbReference type="SAM" id="Phobius"/>
    </source>
</evidence>
<dbReference type="InterPro" id="IPR011992">
    <property type="entry name" value="EF-hand-dom_pair"/>
</dbReference>
<evidence type="ECO:0000256" key="6">
    <source>
        <dbReference type="ARBA" id="ARBA00023065"/>
    </source>
</evidence>
<evidence type="ECO:0000313" key="10">
    <source>
        <dbReference type="EMBL" id="THG13850.1"/>
    </source>
</evidence>
<dbReference type="PROSITE" id="PS50222">
    <property type="entry name" value="EF_HAND_2"/>
    <property type="match status" value="2"/>
</dbReference>
<feature type="transmembrane region" description="Helical" evidence="8">
    <location>
        <begin position="383"/>
        <end position="405"/>
    </location>
</feature>
<keyword evidence="6" id="KW-0406">Ion transport</keyword>
<dbReference type="AlphaFoldDB" id="A0A4S4EC80"/>
<keyword evidence="7 8" id="KW-0472">Membrane</keyword>
<comment type="caution">
    <text evidence="10">The sequence shown here is derived from an EMBL/GenBank/DDBJ whole genome shotgun (WGS) entry which is preliminary data.</text>
</comment>
<feature type="domain" description="EF-hand" evidence="9">
    <location>
        <begin position="185"/>
        <end position="220"/>
    </location>
</feature>
<dbReference type="InterPro" id="IPR002048">
    <property type="entry name" value="EF_hand_dom"/>
</dbReference>
<feature type="transmembrane region" description="Helical" evidence="8">
    <location>
        <begin position="311"/>
        <end position="330"/>
    </location>
</feature>
<feature type="transmembrane region" description="Helical" evidence="8">
    <location>
        <begin position="342"/>
        <end position="362"/>
    </location>
</feature>
<organism evidence="10 11">
    <name type="scientific">Camellia sinensis var. sinensis</name>
    <name type="common">China tea</name>
    <dbReference type="NCBI Taxonomy" id="542762"/>
    <lineage>
        <taxon>Eukaryota</taxon>
        <taxon>Viridiplantae</taxon>
        <taxon>Streptophyta</taxon>
        <taxon>Embryophyta</taxon>
        <taxon>Tracheophyta</taxon>
        <taxon>Spermatophyta</taxon>
        <taxon>Magnoliopsida</taxon>
        <taxon>eudicotyledons</taxon>
        <taxon>Gunneridae</taxon>
        <taxon>Pentapetalae</taxon>
        <taxon>asterids</taxon>
        <taxon>Ericales</taxon>
        <taxon>Theaceae</taxon>
        <taxon>Camellia</taxon>
    </lineage>
</organism>
<dbReference type="PANTHER" id="PTHR31503:SF80">
    <property type="entry name" value="EF-HAND DOMAIN-CONTAINING PROTEIN"/>
    <property type="match status" value="1"/>
</dbReference>
<dbReference type="CDD" id="cd00051">
    <property type="entry name" value="EFh"/>
    <property type="match status" value="1"/>
</dbReference>
<keyword evidence="4 8" id="KW-0812">Transmembrane</keyword>
<proteinExistence type="predicted"/>
<evidence type="ECO:0000256" key="3">
    <source>
        <dbReference type="ARBA" id="ARBA00022449"/>
    </source>
</evidence>
<dbReference type="Pfam" id="PF01699">
    <property type="entry name" value="Na_Ca_ex"/>
    <property type="match status" value="1"/>
</dbReference>
<dbReference type="SMART" id="SM00054">
    <property type="entry name" value="EFh"/>
    <property type="match status" value="2"/>
</dbReference>
<protein>
    <recommendedName>
        <fullName evidence="9">EF-hand domain-containing protein</fullName>
    </recommendedName>
</protein>
<dbReference type="EMBL" id="SDRB02005666">
    <property type="protein sequence ID" value="THG13850.1"/>
    <property type="molecule type" value="Genomic_DNA"/>
</dbReference>
<evidence type="ECO:0000256" key="5">
    <source>
        <dbReference type="ARBA" id="ARBA00022989"/>
    </source>
</evidence>
<dbReference type="Gene3D" id="1.10.238.10">
    <property type="entry name" value="EF-hand"/>
    <property type="match status" value="1"/>
</dbReference>
<gene>
    <name evidence="10" type="ORF">TEA_003899</name>
</gene>
<dbReference type="Pfam" id="PF13499">
    <property type="entry name" value="EF-hand_7"/>
    <property type="match status" value="1"/>
</dbReference>
<evidence type="ECO:0000256" key="7">
    <source>
        <dbReference type="ARBA" id="ARBA00023136"/>
    </source>
</evidence>
<reference evidence="10 11" key="1">
    <citation type="journal article" date="2018" name="Proc. Natl. Acad. Sci. U.S.A.">
        <title>Draft genome sequence of Camellia sinensis var. sinensis provides insights into the evolution of the tea genome and tea quality.</title>
        <authorList>
            <person name="Wei C."/>
            <person name="Yang H."/>
            <person name="Wang S."/>
            <person name="Zhao J."/>
            <person name="Liu C."/>
            <person name="Gao L."/>
            <person name="Xia E."/>
            <person name="Lu Y."/>
            <person name="Tai Y."/>
            <person name="She G."/>
            <person name="Sun J."/>
            <person name="Cao H."/>
            <person name="Tong W."/>
            <person name="Gao Q."/>
            <person name="Li Y."/>
            <person name="Deng W."/>
            <person name="Jiang X."/>
            <person name="Wang W."/>
            <person name="Chen Q."/>
            <person name="Zhang S."/>
            <person name="Li H."/>
            <person name="Wu J."/>
            <person name="Wang P."/>
            <person name="Li P."/>
            <person name="Shi C."/>
            <person name="Zheng F."/>
            <person name="Jian J."/>
            <person name="Huang B."/>
            <person name="Shan D."/>
            <person name="Shi M."/>
            <person name="Fang C."/>
            <person name="Yue Y."/>
            <person name="Li F."/>
            <person name="Li D."/>
            <person name="Wei S."/>
            <person name="Han B."/>
            <person name="Jiang C."/>
            <person name="Yin Y."/>
            <person name="Xia T."/>
            <person name="Zhang Z."/>
            <person name="Bennetzen J.L."/>
            <person name="Zhao S."/>
            <person name="Wan X."/>
        </authorList>
    </citation>
    <scope>NUCLEOTIDE SEQUENCE [LARGE SCALE GENOMIC DNA]</scope>
    <source>
        <strain evidence="11">cv. Shuchazao</strain>
        <tissue evidence="10">Leaf</tissue>
    </source>
</reference>
<dbReference type="InterPro" id="IPR004837">
    <property type="entry name" value="NaCa_Exmemb"/>
</dbReference>
<feature type="domain" description="EF-hand" evidence="9">
    <location>
        <begin position="225"/>
        <end position="260"/>
    </location>
</feature>
<dbReference type="Proteomes" id="UP000306102">
    <property type="component" value="Unassembled WGS sequence"/>
</dbReference>
<dbReference type="InterPro" id="IPR004713">
    <property type="entry name" value="CaH_exchang"/>
</dbReference>
<evidence type="ECO:0000256" key="1">
    <source>
        <dbReference type="ARBA" id="ARBA00004127"/>
    </source>
</evidence>
<comment type="subcellular location">
    <subcellularLocation>
        <location evidence="1">Endomembrane system</location>
        <topology evidence="1">Multi-pass membrane protein</topology>
    </subcellularLocation>
</comment>
<keyword evidence="2" id="KW-0813">Transport</keyword>
<dbReference type="GO" id="GO:0005509">
    <property type="term" value="F:calcium ion binding"/>
    <property type="evidence" value="ECO:0007669"/>
    <property type="project" value="InterPro"/>
</dbReference>
<feature type="transmembrane region" description="Helical" evidence="8">
    <location>
        <begin position="435"/>
        <end position="457"/>
    </location>
</feature>
<dbReference type="GO" id="GO:0016020">
    <property type="term" value="C:membrane"/>
    <property type="evidence" value="ECO:0007669"/>
    <property type="project" value="InterPro"/>
</dbReference>
<keyword evidence="11" id="KW-1185">Reference proteome</keyword>
<name>A0A4S4EC80_CAMSN</name>
<accession>A0A4S4EC80</accession>
<dbReference type="GO" id="GO:0012505">
    <property type="term" value="C:endomembrane system"/>
    <property type="evidence" value="ECO:0007669"/>
    <property type="project" value="UniProtKB-SubCell"/>
</dbReference>
<dbReference type="GO" id="GO:0015369">
    <property type="term" value="F:calcium:proton antiporter activity"/>
    <property type="evidence" value="ECO:0007669"/>
    <property type="project" value="TreeGrafter"/>
</dbReference>
<feature type="transmembrane region" description="Helical" evidence="8">
    <location>
        <begin position="133"/>
        <end position="154"/>
    </location>
</feature>
<feature type="transmembrane region" description="Helical" evidence="8">
    <location>
        <begin position="46"/>
        <end position="68"/>
    </location>
</feature>
<dbReference type="GO" id="GO:0006874">
    <property type="term" value="P:intracellular calcium ion homeostasis"/>
    <property type="evidence" value="ECO:0007669"/>
    <property type="project" value="TreeGrafter"/>
</dbReference>
<dbReference type="SUPFAM" id="SSF47473">
    <property type="entry name" value="EF-hand"/>
    <property type="match status" value="1"/>
</dbReference>
<dbReference type="PANTHER" id="PTHR31503">
    <property type="entry name" value="VACUOLAR CALCIUM ION TRANSPORTER"/>
    <property type="match status" value="1"/>
</dbReference>
<evidence type="ECO:0000256" key="2">
    <source>
        <dbReference type="ARBA" id="ARBA00022448"/>
    </source>
</evidence>
<evidence type="ECO:0000259" key="9">
    <source>
        <dbReference type="PROSITE" id="PS50222"/>
    </source>
</evidence>
<keyword evidence="5 8" id="KW-1133">Transmembrane helix</keyword>
<feature type="transmembrane region" description="Helical" evidence="8">
    <location>
        <begin position="411"/>
        <end position="428"/>
    </location>
</feature>
<evidence type="ECO:0000313" key="11">
    <source>
        <dbReference type="Proteomes" id="UP000306102"/>
    </source>
</evidence>
<evidence type="ECO:0000256" key="4">
    <source>
        <dbReference type="ARBA" id="ARBA00022692"/>
    </source>
</evidence>
<sequence>MKGWTENQNPPSTIESMVKGRKLDFPQVSGIVASADTAEEQAVMSMGLLAGSAVMLLTLIWGSCVAFGNTDLSKTLPSTTDTEIKKPFSFTGYGVSTDIETSYTARIMILSMLPFLILQLAKILNSSTGARVTILVSLFVTLAFIVAYCFYQVFQPWIQNRRFEYLMNKYVKNKLLQLLTTNGRPNIAFMKELFHQIDKDKNAYISQGELRVLVLGIQLEEVGFNTDEFVEKVIAAFDTSGDAQIDEQEFVKGLLKYISESDARQSVGTHHNDFKLFGCSDKSPMEEQQSLLTERTKRQSAKKSWSNHFKAAFLLLLGTAITVILAEPLIEAISDFASAANISSFYVSYIVIPLALNYRLGLSAITSSRQKTQKAISLTLSEIYGAVFMNNMMGLATFLALIYIRNLAWDVSAEVLVVLIICTVMGIFTSLRTSFPLWTSFVAFFLYPISILMLYVLTTVCGWS</sequence>
<keyword evidence="3" id="KW-0050">Antiport</keyword>